<dbReference type="Pfam" id="PF00285">
    <property type="entry name" value="Citrate_synt"/>
    <property type="match status" value="1"/>
</dbReference>
<dbReference type="Gene3D" id="1.10.580.10">
    <property type="entry name" value="Citrate Synthase, domain 1"/>
    <property type="match status" value="2"/>
</dbReference>
<evidence type="ECO:0000256" key="3">
    <source>
        <dbReference type="ARBA" id="ARBA00012972"/>
    </source>
</evidence>
<dbReference type="InterPro" id="IPR019810">
    <property type="entry name" value="Citrate_synthase_AS"/>
</dbReference>
<keyword evidence="7" id="KW-1185">Reference proteome</keyword>
<dbReference type="Proteomes" id="UP001356095">
    <property type="component" value="Unassembled WGS sequence"/>
</dbReference>
<comment type="pathway">
    <text evidence="1">Carbohydrate metabolism; tricarboxylic acid cycle.</text>
</comment>
<dbReference type="EMBL" id="JAUZMY010000019">
    <property type="protein sequence ID" value="MEE2039346.1"/>
    <property type="molecule type" value="Genomic_DNA"/>
</dbReference>
<name>A0ABU7KAT9_9ACTN</name>
<gene>
    <name evidence="6" type="ORF">Q8791_19185</name>
</gene>
<evidence type="ECO:0000256" key="4">
    <source>
        <dbReference type="ARBA" id="ARBA00022679"/>
    </source>
</evidence>
<dbReference type="Gene3D" id="1.10.230.10">
    <property type="entry name" value="Cytochrome P450-Terp, domain 2"/>
    <property type="match status" value="1"/>
</dbReference>
<evidence type="ECO:0000256" key="1">
    <source>
        <dbReference type="ARBA" id="ARBA00005163"/>
    </source>
</evidence>
<dbReference type="PROSITE" id="PS00480">
    <property type="entry name" value="CITRATE_SYNTHASE"/>
    <property type="match status" value="1"/>
</dbReference>
<dbReference type="NCBIfam" id="NF009005">
    <property type="entry name" value="PRK12350.1"/>
    <property type="match status" value="1"/>
</dbReference>
<sequence>MIKGKPGLADVVAFDTEIAEPDREGGVLRYRGTDVESLIGTASYGDVWALLVDGDFTRPLQPAEPLALDVHTGDVRVDVQSAIVGIAPLLGLRQLIDVDLDQARDDLATTTAVMLSFVAQAARGQDRPSVPRDEIDRCDSVVERFMVEWRGDPDPKHVKAVDTYWISAAEHGMNASTFTSRVVSSTGADVPATISAAVGAMSGPLHGGAPSRALNMVKEVERSGDAHGYVKGLLDRGERLMGFGHPVYRAEDPRARILRRTARELGAPHYEVARALEEEALAQLAERKPDRVLATNVEYWAAVVLDFARIPSAMFTPLFTCARMAGWSAHVVEQKRLGKLVRPSAEYVGEVGVAPESLPGWREMVARNEGLHSRG</sequence>
<dbReference type="InterPro" id="IPR036969">
    <property type="entry name" value="Citrate_synthase_sf"/>
</dbReference>
<evidence type="ECO:0000256" key="2">
    <source>
        <dbReference type="ARBA" id="ARBA00010566"/>
    </source>
</evidence>
<evidence type="ECO:0000256" key="5">
    <source>
        <dbReference type="RuleBase" id="RU003406"/>
    </source>
</evidence>
<dbReference type="RefSeq" id="WP_330093121.1">
    <property type="nucleotide sequence ID" value="NZ_JAUZMY010000019.1"/>
</dbReference>
<dbReference type="PANTHER" id="PTHR11739">
    <property type="entry name" value="CITRATE SYNTHASE"/>
    <property type="match status" value="1"/>
</dbReference>
<comment type="similarity">
    <text evidence="2 5">Belongs to the citrate synthase family.</text>
</comment>
<dbReference type="EC" id="2.3.3.16" evidence="3"/>
<reference evidence="6 7" key="1">
    <citation type="submission" date="2023-08" db="EMBL/GenBank/DDBJ databases">
        <authorList>
            <person name="Girao M."/>
            <person name="Carvalho M.F."/>
        </authorList>
    </citation>
    <scope>NUCLEOTIDE SEQUENCE [LARGE SCALE GENOMIC DNA]</scope>
    <source>
        <strain evidence="6 7">CT-R113</strain>
    </source>
</reference>
<proteinExistence type="inferred from homology"/>
<protein>
    <recommendedName>
        <fullName evidence="3">citrate synthase (unknown stereospecificity)</fullName>
        <ecNumber evidence="3">2.3.3.16</ecNumber>
    </recommendedName>
</protein>
<comment type="caution">
    <text evidence="6">The sequence shown here is derived from an EMBL/GenBank/DDBJ whole genome shotgun (WGS) entry which is preliminary data.</text>
</comment>
<dbReference type="InterPro" id="IPR016143">
    <property type="entry name" value="Citrate_synth-like_sm_a-sub"/>
</dbReference>
<dbReference type="InterPro" id="IPR016142">
    <property type="entry name" value="Citrate_synth-like_lrg_a-sub"/>
</dbReference>
<keyword evidence="4 5" id="KW-0808">Transferase</keyword>
<dbReference type="SUPFAM" id="SSF48256">
    <property type="entry name" value="Citrate synthase"/>
    <property type="match status" value="1"/>
</dbReference>
<accession>A0ABU7KAT9</accession>
<dbReference type="PANTHER" id="PTHR11739:SF23">
    <property type="entry name" value="CITRATE SYNTHASE 2-RELATED"/>
    <property type="match status" value="1"/>
</dbReference>
<dbReference type="InterPro" id="IPR002020">
    <property type="entry name" value="Citrate_synthase"/>
</dbReference>
<evidence type="ECO:0000313" key="6">
    <source>
        <dbReference type="EMBL" id="MEE2039346.1"/>
    </source>
</evidence>
<evidence type="ECO:0000313" key="7">
    <source>
        <dbReference type="Proteomes" id="UP001356095"/>
    </source>
</evidence>
<dbReference type="PRINTS" id="PR00143">
    <property type="entry name" value="CITRTSNTHASE"/>
</dbReference>
<organism evidence="6 7">
    <name type="scientific">Nocardiopsis codii</name>
    <dbReference type="NCBI Taxonomy" id="3065942"/>
    <lineage>
        <taxon>Bacteria</taxon>
        <taxon>Bacillati</taxon>
        <taxon>Actinomycetota</taxon>
        <taxon>Actinomycetes</taxon>
        <taxon>Streptosporangiales</taxon>
        <taxon>Nocardiopsidaceae</taxon>
        <taxon>Nocardiopsis</taxon>
    </lineage>
</organism>